<dbReference type="AlphaFoldDB" id="A0A9D1S9Q1"/>
<organism evidence="2 3">
    <name type="scientific">Candidatus Merdicola faecigallinarum</name>
    <dbReference type="NCBI Taxonomy" id="2840862"/>
    <lineage>
        <taxon>Bacteria</taxon>
        <taxon>Bacillati</taxon>
        <taxon>Bacillota</taxon>
        <taxon>Clostridia</taxon>
        <taxon>Candidatus Merdicola</taxon>
    </lineage>
</organism>
<protein>
    <submittedName>
        <fullName evidence="2">Uncharacterized protein</fullName>
    </submittedName>
</protein>
<sequence length="339" mass="39179">MPKKTKIILVATLIIVVLIITLVSILIKENSKQKYVEYNGNNLNESKYPGYKEQIDQLKEKHPNWTFTLFYTRLDWEEVIKKEGHSDNRKNPLNLIPDSSKYPEDWKCEIDRDKTYDNGTWLCASDKAIKYQMDPRNILNEDNIFQLKELAYVENAQTVEGISKITDNTFLEGEDISNALIQAGKNANLDPYFIASRLIQEQGRKGTTLSKGYEYKRTIVYNVFNISASGNSSKEIIENAAQYAYEKGWDTLEKSLIGGVDFVKKGYIDKGQNTLYLQKFDIVNRDEKLYTNQYMQNLLAPESEASNMLKIYETSDTIDSKLNFIIPLYENMPEKISEK</sequence>
<keyword evidence="1" id="KW-1133">Transmembrane helix</keyword>
<proteinExistence type="predicted"/>
<accession>A0A9D1S9Q1</accession>
<gene>
    <name evidence="2" type="ORF">IAB70_05595</name>
</gene>
<evidence type="ECO:0000256" key="1">
    <source>
        <dbReference type="SAM" id="Phobius"/>
    </source>
</evidence>
<reference evidence="2" key="1">
    <citation type="submission" date="2020-10" db="EMBL/GenBank/DDBJ databases">
        <authorList>
            <person name="Gilroy R."/>
        </authorList>
    </citation>
    <scope>NUCLEOTIDE SEQUENCE</scope>
    <source>
        <strain evidence="2">CHK195-15760</strain>
    </source>
</reference>
<comment type="caution">
    <text evidence="2">The sequence shown here is derived from an EMBL/GenBank/DDBJ whole genome shotgun (WGS) entry which is preliminary data.</text>
</comment>
<evidence type="ECO:0000313" key="3">
    <source>
        <dbReference type="Proteomes" id="UP000824093"/>
    </source>
</evidence>
<dbReference type="EMBL" id="DVNH01000043">
    <property type="protein sequence ID" value="HIU52070.1"/>
    <property type="molecule type" value="Genomic_DNA"/>
</dbReference>
<keyword evidence="1" id="KW-0472">Membrane</keyword>
<reference evidence="2" key="2">
    <citation type="journal article" date="2021" name="PeerJ">
        <title>Extensive microbial diversity within the chicken gut microbiome revealed by metagenomics and culture.</title>
        <authorList>
            <person name="Gilroy R."/>
            <person name="Ravi A."/>
            <person name="Getino M."/>
            <person name="Pursley I."/>
            <person name="Horton D.L."/>
            <person name="Alikhan N.F."/>
            <person name="Baker D."/>
            <person name="Gharbi K."/>
            <person name="Hall N."/>
            <person name="Watson M."/>
            <person name="Adriaenssens E.M."/>
            <person name="Foster-Nyarko E."/>
            <person name="Jarju S."/>
            <person name="Secka A."/>
            <person name="Antonio M."/>
            <person name="Oren A."/>
            <person name="Chaudhuri R.R."/>
            <person name="La Ragione R."/>
            <person name="Hildebrand F."/>
            <person name="Pallen M.J."/>
        </authorList>
    </citation>
    <scope>NUCLEOTIDE SEQUENCE</scope>
    <source>
        <strain evidence="2">CHK195-15760</strain>
    </source>
</reference>
<feature type="transmembrane region" description="Helical" evidence="1">
    <location>
        <begin position="7"/>
        <end position="27"/>
    </location>
</feature>
<dbReference type="Proteomes" id="UP000824093">
    <property type="component" value="Unassembled WGS sequence"/>
</dbReference>
<keyword evidence="1" id="KW-0812">Transmembrane</keyword>
<name>A0A9D1S9Q1_9FIRM</name>
<evidence type="ECO:0000313" key="2">
    <source>
        <dbReference type="EMBL" id="HIU52070.1"/>
    </source>
</evidence>